<proteinExistence type="inferred from homology"/>
<evidence type="ECO:0000256" key="3">
    <source>
        <dbReference type="ARBA" id="ARBA00022448"/>
    </source>
</evidence>
<evidence type="ECO:0000313" key="10">
    <source>
        <dbReference type="Proteomes" id="UP000813672"/>
    </source>
</evidence>
<organism evidence="9 10">
    <name type="scientific">Ruegeria pomeroyi</name>
    <dbReference type="NCBI Taxonomy" id="89184"/>
    <lineage>
        <taxon>Bacteria</taxon>
        <taxon>Pseudomonadati</taxon>
        <taxon>Pseudomonadota</taxon>
        <taxon>Alphaproteobacteria</taxon>
        <taxon>Rhodobacterales</taxon>
        <taxon>Roseobacteraceae</taxon>
        <taxon>Ruegeria</taxon>
    </lineage>
</organism>
<feature type="transmembrane region" description="Helical" evidence="8">
    <location>
        <begin position="240"/>
        <end position="260"/>
    </location>
</feature>
<dbReference type="InterPro" id="IPR004776">
    <property type="entry name" value="Mem_transp_PIN-like"/>
</dbReference>
<feature type="transmembrane region" description="Helical" evidence="8">
    <location>
        <begin position="272"/>
        <end position="292"/>
    </location>
</feature>
<evidence type="ECO:0000256" key="4">
    <source>
        <dbReference type="ARBA" id="ARBA00022475"/>
    </source>
</evidence>
<keyword evidence="6 8" id="KW-1133">Transmembrane helix</keyword>
<accession>A0A9Q3WMJ1</accession>
<keyword evidence="7 8" id="KW-0472">Membrane</keyword>
<evidence type="ECO:0000256" key="8">
    <source>
        <dbReference type="SAM" id="Phobius"/>
    </source>
</evidence>
<sequence length="293" mass="30969">MNLAVTVLEIVAPVFLLAAVGFGWVRLGFEYRLQFVTRLGTMLAVPCLIFVALMKTDIPGGDLSRFTLASALAILVLTVVFGLIVRASGLDRRTYLPPLLFGNTGNLGLPLCMFAFGVEGLSYAVVFFSLSALWSFSYGIHVVAGQGSLSKVAREPMVWATLLGALFLIQDWQTPRFLTNALELIGQMAVPLMLITLGVAIARLSIRRIGQAVGLSILKLAVCFPVGWLVAQGFGLSGPALGVLVVQMSVPAAVSAYLLAERFGADAEAVAGMVMVSTLLAVGTLPLVLAAVL</sequence>
<keyword evidence="5 8" id="KW-0812">Transmembrane</keyword>
<dbReference type="EMBL" id="JAGQAF010000008">
    <property type="protein sequence ID" value="MCE8538540.1"/>
    <property type="molecule type" value="Genomic_DNA"/>
</dbReference>
<dbReference type="InterPro" id="IPR038770">
    <property type="entry name" value="Na+/solute_symporter_sf"/>
</dbReference>
<protein>
    <submittedName>
        <fullName evidence="9">AEC family transporter</fullName>
    </submittedName>
</protein>
<feature type="transmembrane region" description="Helical" evidence="8">
    <location>
        <begin position="156"/>
        <end position="172"/>
    </location>
</feature>
<dbReference type="GO" id="GO:0055085">
    <property type="term" value="P:transmembrane transport"/>
    <property type="evidence" value="ECO:0007669"/>
    <property type="project" value="InterPro"/>
</dbReference>
<dbReference type="Pfam" id="PF03547">
    <property type="entry name" value="Mem_trans"/>
    <property type="match status" value="2"/>
</dbReference>
<gene>
    <name evidence="9" type="ORF">KBY27_13910</name>
</gene>
<evidence type="ECO:0000256" key="5">
    <source>
        <dbReference type="ARBA" id="ARBA00022692"/>
    </source>
</evidence>
<dbReference type="Gene3D" id="1.20.1530.20">
    <property type="match status" value="1"/>
</dbReference>
<feature type="transmembrane region" description="Helical" evidence="8">
    <location>
        <begin position="123"/>
        <end position="144"/>
    </location>
</feature>
<feature type="transmembrane region" description="Helical" evidence="8">
    <location>
        <begin position="6"/>
        <end position="28"/>
    </location>
</feature>
<feature type="transmembrane region" description="Helical" evidence="8">
    <location>
        <begin position="184"/>
        <end position="206"/>
    </location>
</feature>
<dbReference type="RefSeq" id="WP_234220231.1">
    <property type="nucleotide sequence ID" value="NZ_JAGQAF010000008.1"/>
</dbReference>
<name>A0A9Q3WMJ1_9RHOB</name>
<comment type="similarity">
    <text evidence="2">Belongs to the auxin efflux carrier (TC 2.A.69) family.</text>
</comment>
<feature type="transmembrane region" description="Helical" evidence="8">
    <location>
        <begin position="66"/>
        <end position="87"/>
    </location>
</feature>
<evidence type="ECO:0000313" key="9">
    <source>
        <dbReference type="EMBL" id="MCE8538540.1"/>
    </source>
</evidence>
<dbReference type="PANTHER" id="PTHR36838:SF1">
    <property type="entry name" value="SLR1864 PROTEIN"/>
    <property type="match status" value="1"/>
</dbReference>
<evidence type="ECO:0000256" key="7">
    <source>
        <dbReference type="ARBA" id="ARBA00023136"/>
    </source>
</evidence>
<feature type="transmembrane region" description="Helical" evidence="8">
    <location>
        <begin position="35"/>
        <end position="54"/>
    </location>
</feature>
<evidence type="ECO:0000256" key="2">
    <source>
        <dbReference type="ARBA" id="ARBA00010145"/>
    </source>
</evidence>
<comment type="subcellular location">
    <subcellularLocation>
        <location evidence="1">Cell membrane</location>
        <topology evidence="1">Multi-pass membrane protein</topology>
    </subcellularLocation>
</comment>
<feature type="transmembrane region" description="Helical" evidence="8">
    <location>
        <begin position="213"/>
        <end position="234"/>
    </location>
</feature>
<evidence type="ECO:0000256" key="6">
    <source>
        <dbReference type="ARBA" id="ARBA00022989"/>
    </source>
</evidence>
<dbReference type="AlphaFoldDB" id="A0A9Q3WMJ1"/>
<dbReference type="PANTHER" id="PTHR36838">
    <property type="entry name" value="AUXIN EFFLUX CARRIER FAMILY PROTEIN"/>
    <property type="match status" value="1"/>
</dbReference>
<evidence type="ECO:0000256" key="1">
    <source>
        <dbReference type="ARBA" id="ARBA00004651"/>
    </source>
</evidence>
<keyword evidence="3" id="KW-0813">Transport</keyword>
<reference evidence="9" key="1">
    <citation type="journal article" date="2021" name="Environ. Microbiol.">
        <title>Cryptic niche differentiation of novel sediment ecotypes of Rugeria pomeroyi correlates with nitrate respiration.</title>
        <authorList>
            <person name="Lin X."/>
            <person name="McNichol J."/>
            <person name="Chu X."/>
            <person name="Qian Y."/>
            <person name="Luo H."/>
        </authorList>
    </citation>
    <scope>NUCLEOTIDE SEQUENCE</scope>
    <source>
        <strain evidence="9">SZCCDBB064</strain>
    </source>
</reference>
<comment type="caution">
    <text evidence="9">The sequence shown here is derived from an EMBL/GenBank/DDBJ whole genome shotgun (WGS) entry which is preliminary data.</text>
</comment>
<keyword evidence="4" id="KW-1003">Cell membrane</keyword>
<feature type="transmembrane region" description="Helical" evidence="8">
    <location>
        <begin position="99"/>
        <end position="117"/>
    </location>
</feature>
<dbReference type="GO" id="GO:0005886">
    <property type="term" value="C:plasma membrane"/>
    <property type="evidence" value="ECO:0007669"/>
    <property type="project" value="UniProtKB-SubCell"/>
</dbReference>
<dbReference type="Proteomes" id="UP000813672">
    <property type="component" value="Unassembled WGS sequence"/>
</dbReference>